<organism evidence="1 2">
    <name type="scientific">Ferroglobus placidus (strain DSM 10642 / AEDII12DO)</name>
    <dbReference type="NCBI Taxonomy" id="589924"/>
    <lineage>
        <taxon>Archaea</taxon>
        <taxon>Methanobacteriati</taxon>
        <taxon>Methanobacteriota</taxon>
        <taxon>Archaeoglobi</taxon>
        <taxon>Archaeoglobales</taxon>
        <taxon>Archaeoglobaceae</taxon>
        <taxon>Ferroglobus</taxon>
    </lineage>
</organism>
<dbReference type="PaxDb" id="589924-Ferp_1639"/>
<name>D3RZ74_FERPA</name>
<evidence type="ECO:0008006" key="3">
    <source>
        <dbReference type="Google" id="ProtNLM"/>
    </source>
</evidence>
<keyword evidence="2" id="KW-1185">Reference proteome</keyword>
<dbReference type="HOGENOM" id="CLU_778299_0_0_2"/>
<gene>
    <name evidence="1" type="ordered locus">Ferp_1639</name>
</gene>
<dbReference type="EMBL" id="CP001899">
    <property type="protein sequence ID" value="ADC65787.1"/>
    <property type="molecule type" value="Genomic_DNA"/>
</dbReference>
<dbReference type="eggNOG" id="arCOG01409">
    <property type="taxonomic scope" value="Archaea"/>
</dbReference>
<dbReference type="RefSeq" id="WP_012966127.1">
    <property type="nucleotide sequence ID" value="NC_013849.1"/>
</dbReference>
<sequence>MRIAILSRWNSACGVSLLAELVGREFAKKHEVVVFAPTVIRRVREDENFVIRCYSDVESEEKFFNPEPFLEKDYDVFVAQRIEWTPMEEILKIFPEIRRKAKTVYIVHERKPPTNPIFYKFDWDAVVCFDERYVRQWEKTKYGDKLKIIPYPTGHLVRGDKEKSRRKIGISDEKILLSYGWKPELHVLPAFPALKELSKEIDYKFLLLVDPESKFELKDEFVEIRRERPPLEELYEYLHAADVCLIHKEKSEVREGEVVVSSSVLMCLGALTPIVTSDTEFVSFLDREVIKYRTLEELKEILRGIFEGKLDVSETISAAEEYVKRNCPEVIASRYVELFEEL</sequence>
<dbReference type="SUPFAM" id="SSF53756">
    <property type="entry name" value="UDP-Glycosyltransferase/glycogen phosphorylase"/>
    <property type="match status" value="1"/>
</dbReference>
<accession>D3RZ74</accession>
<dbReference type="GeneID" id="8779163"/>
<evidence type="ECO:0000313" key="1">
    <source>
        <dbReference type="EMBL" id="ADC65787.1"/>
    </source>
</evidence>
<dbReference type="STRING" id="589924.Ferp_1639"/>
<evidence type="ECO:0000313" key="2">
    <source>
        <dbReference type="Proteomes" id="UP000002613"/>
    </source>
</evidence>
<reference evidence="2" key="1">
    <citation type="submission" date="2010-02" db="EMBL/GenBank/DDBJ databases">
        <title>Complete sequence of Ferroglobus placidus DSM 10642.</title>
        <authorList>
            <consortium name="US DOE Joint Genome Institute"/>
            <person name="Lucas S."/>
            <person name="Copeland A."/>
            <person name="Lapidus A."/>
            <person name="Cheng J.-F."/>
            <person name="Bruce D."/>
            <person name="Goodwin L."/>
            <person name="Pitluck S."/>
            <person name="Saunders E."/>
            <person name="Brettin T."/>
            <person name="Detter J.C."/>
            <person name="Han C."/>
            <person name="Tapia R."/>
            <person name="Larimer F."/>
            <person name="Land M."/>
            <person name="Hauser L."/>
            <person name="Kyrpides N."/>
            <person name="Ivanova N."/>
            <person name="Holmes D."/>
            <person name="Lovley D."/>
            <person name="Kyrpides N."/>
            <person name="Anderson I.J."/>
            <person name="Woyke T."/>
        </authorList>
    </citation>
    <scope>NUCLEOTIDE SEQUENCE [LARGE SCALE GENOMIC DNA]</scope>
    <source>
        <strain evidence="2">DSM 10642 / AEDII12DO</strain>
    </source>
</reference>
<dbReference type="Proteomes" id="UP000002613">
    <property type="component" value="Chromosome"/>
</dbReference>
<protein>
    <recommendedName>
        <fullName evidence="3">Glycosyl transferase group 1</fullName>
    </recommendedName>
</protein>
<reference evidence="1 2" key="2">
    <citation type="journal article" date="2011" name="Stand. Genomic Sci.">
        <title>Complete genome sequence of Ferroglobus placidus AEDII12DO.</title>
        <authorList>
            <person name="Anderson I."/>
            <person name="Risso C."/>
            <person name="Holmes D."/>
            <person name="Lucas S."/>
            <person name="Copeland A."/>
            <person name="Lapidus A."/>
            <person name="Cheng J.F."/>
            <person name="Bruce D."/>
            <person name="Goodwin L."/>
            <person name="Pitluck S."/>
            <person name="Saunders E."/>
            <person name="Brettin T."/>
            <person name="Detter J.C."/>
            <person name="Han C."/>
            <person name="Tapia R."/>
            <person name="Larimer F."/>
            <person name="Land M."/>
            <person name="Hauser L."/>
            <person name="Woyke T."/>
            <person name="Lovley D."/>
            <person name="Kyrpides N."/>
            <person name="Ivanova N."/>
        </authorList>
    </citation>
    <scope>NUCLEOTIDE SEQUENCE [LARGE SCALE GENOMIC DNA]</scope>
    <source>
        <strain evidence="2">DSM 10642 / AEDII12DO</strain>
    </source>
</reference>
<proteinExistence type="predicted"/>
<dbReference type="KEGG" id="fpl:Ferp_1639"/>
<dbReference type="AlphaFoldDB" id="D3RZ74"/>